<proteinExistence type="predicted"/>
<sequence>MSHLPHSLARLARDHRGLVTRRLALAAHVTPGVLEASVRSGSLHRIRPGLLVETSVWEAAPAHTRYELTVRGVLVDRPQWLASHHAALALLGLPLFAVDTSVVDVVAAVRTSKRRTGHHVHVATAAQRALISHPTATSVSVPDACVLTAVGSGVEAGVVAMDAALKRGMTTVSALSQSLVELAVRYRTGQARGAIAAVDPSCESPGETRTRLILVGAGLDVRSQVSLSDADGFMGRVDFLVGERVVVEFDGAVKYDGLDGRRALIEEKRREDRLRAAGFRVVRVTWSDLRRPEALVARIRGLLAAA</sequence>
<dbReference type="RefSeq" id="WP_035950581.1">
    <property type="nucleotide sequence ID" value="NZ_BMEA01000001.1"/>
</dbReference>
<evidence type="ECO:0000313" key="2">
    <source>
        <dbReference type="Proteomes" id="UP000628079"/>
    </source>
</evidence>
<dbReference type="EMBL" id="BMEA01000001">
    <property type="protein sequence ID" value="GGB71638.1"/>
    <property type="molecule type" value="Genomic_DNA"/>
</dbReference>
<reference evidence="1" key="2">
    <citation type="submission" date="2020-09" db="EMBL/GenBank/DDBJ databases">
        <authorList>
            <person name="Sun Q."/>
            <person name="Zhou Y."/>
        </authorList>
    </citation>
    <scope>NUCLEOTIDE SEQUENCE</scope>
    <source>
        <strain evidence="1">CGMCC 1.10749</strain>
    </source>
</reference>
<evidence type="ECO:0000313" key="1">
    <source>
        <dbReference type="EMBL" id="GGB71638.1"/>
    </source>
</evidence>
<dbReference type="Proteomes" id="UP000628079">
    <property type="component" value="Unassembled WGS sequence"/>
</dbReference>
<protein>
    <recommendedName>
        <fullName evidence="3">DUF559 domain-containing protein</fullName>
    </recommendedName>
</protein>
<evidence type="ECO:0008006" key="3">
    <source>
        <dbReference type="Google" id="ProtNLM"/>
    </source>
</evidence>
<name>A0A8H9KT52_9MICO</name>
<accession>A0A8H9KT52</accession>
<comment type="caution">
    <text evidence="1">The sequence shown here is derived from an EMBL/GenBank/DDBJ whole genome shotgun (WGS) entry which is preliminary data.</text>
</comment>
<gene>
    <name evidence="1" type="ORF">GCM10011314_08770</name>
</gene>
<dbReference type="SUPFAM" id="SSF52980">
    <property type="entry name" value="Restriction endonuclease-like"/>
    <property type="match status" value="1"/>
</dbReference>
<organism evidence="1 2">
    <name type="scientific">Knoellia flava</name>
    <dbReference type="NCBI Taxonomy" id="913969"/>
    <lineage>
        <taxon>Bacteria</taxon>
        <taxon>Bacillati</taxon>
        <taxon>Actinomycetota</taxon>
        <taxon>Actinomycetes</taxon>
        <taxon>Micrococcales</taxon>
        <taxon>Intrasporangiaceae</taxon>
        <taxon>Knoellia</taxon>
    </lineage>
</organism>
<dbReference type="AlphaFoldDB" id="A0A8H9KT52"/>
<dbReference type="Gene3D" id="3.40.960.10">
    <property type="entry name" value="VSR Endonuclease"/>
    <property type="match status" value="1"/>
</dbReference>
<reference evidence="1" key="1">
    <citation type="journal article" date="2014" name="Int. J. Syst. Evol. Microbiol.">
        <title>Complete genome sequence of Corynebacterium casei LMG S-19264T (=DSM 44701T), isolated from a smear-ripened cheese.</title>
        <authorList>
            <consortium name="US DOE Joint Genome Institute (JGI-PGF)"/>
            <person name="Walter F."/>
            <person name="Albersmeier A."/>
            <person name="Kalinowski J."/>
            <person name="Ruckert C."/>
        </authorList>
    </citation>
    <scope>NUCLEOTIDE SEQUENCE</scope>
    <source>
        <strain evidence="1">CGMCC 1.10749</strain>
    </source>
</reference>
<dbReference type="InterPro" id="IPR011335">
    <property type="entry name" value="Restrct_endonuc-II-like"/>
</dbReference>